<comment type="caution">
    <text evidence="2">The sequence shown here is derived from an EMBL/GenBank/DDBJ whole genome shotgun (WGS) entry which is preliminary data.</text>
</comment>
<reference evidence="2" key="1">
    <citation type="submission" date="2021-02" db="EMBL/GenBank/DDBJ databases">
        <authorList>
            <person name="Nowell W R."/>
        </authorList>
    </citation>
    <scope>NUCLEOTIDE SEQUENCE</scope>
</reference>
<feature type="region of interest" description="Disordered" evidence="1">
    <location>
        <begin position="1"/>
        <end position="32"/>
    </location>
</feature>
<dbReference type="AlphaFoldDB" id="A0A815Y2J8"/>
<dbReference type="Proteomes" id="UP000663852">
    <property type="component" value="Unassembled WGS sequence"/>
</dbReference>
<organism evidence="2 3">
    <name type="scientific">Adineta ricciae</name>
    <name type="common">Rotifer</name>
    <dbReference type="NCBI Taxonomy" id="249248"/>
    <lineage>
        <taxon>Eukaryota</taxon>
        <taxon>Metazoa</taxon>
        <taxon>Spiralia</taxon>
        <taxon>Gnathifera</taxon>
        <taxon>Rotifera</taxon>
        <taxon>Eurotatoria</taxon>
        <taxon>Bdelloidea</taxon>
        <taxon>Adinetida</taxon>
        <taxon>Adinetidae</taxon>
        <taxon>Adineta</taxon>
    </lineage>
</organism>
<protein>
    <submittedName>
        <fullName evidence="2">Uncharacterized protein</fullName>
    </submittedName>
</protein>
<gene>
    <name evidence="2" type="ORF">EDS130_LOCUS46757</name>
</gene>
<accession>A0A815Y2J8</accession>
<name>A0A815Y2J8_ADIRI</name>
<feature type="non-terminal residue" evidence="2">
    <location>
        <position position="1"/>
    </location>
</feature>
<evidence type="ECO:0000313" key="2">
    <source>
        <dbReference type="EMBL" id="CAF1564540.1"/>
    </source>
</evidence>
<dbReference type="EMBL" id="CAJNOJ010003530">
    <property type="protein sequence ID" value="CAF1564540.1"/>
    <property type="molecule type" value="Genomic_DNA"/>
</dbReference>
<proteinExistence type="predicted"/>
<evidence type="ECO:0000256" key="1">
    <source>
        <dbReference type="SAM" id="MobiDB-lite"/>
    </source>
</evidence>
<sequence>MLLSAAESVHPTRYPKGTTNVTLTPTPSRSPS</sequence>
<feature type="compositionally biased region" description="Polar residues" evidence="1">
    <location>
        <begin position="17"/>
        <end position="32"/>
    </location>
</feature>
<evidence type="ECO:0000313" key="3">
    <source>
        <dbReference type="Proteomes" id="UP000663852"/>
    </source>
</evidence>